<reference evidence="2 3" key="4">
    <citation type="journal article" date="2009" name="Appl. Environ. Microbiol.">
        <title>Comparative genome-wide transcriptional profiling of Azorhizobium caulinodans ORS571 grown under free-living and symbiotic conditions.</title>
        <authorList>
            <person name="Tsukada S."/>
            <person name="Aono T."/>
            <person name="Akiba N."/>
            <person name="Lee KB."/>
            <person name="Liu CT."/>
            <person name="Toyazaki H."/>
            <person name="Oyaizu H."/>
        </authorList>
    </citation>
    <scope>NUCLEOTIDE SEQUENCE [LARGE SCALE GENOMIC DNA]</scope>
    <source>
        <strain evidence="3">ATCC 43989 / DSM 5975 / JCM 20966 / LMG 6465 / NBRC 14845 / NCIMB 13405 / ORS 571</strain>
    </source>
</reference>
<dbReference type="RefSeq" id="WP_012169866.1">
    <property type="nucleotide sequence ID" value="NC_009937.1"/>
</dbReference>
<gene>
    <name evidence="2" type="ordered locus">AZC_1338</name>
</gene>
<keyword evidence="1" id="KW-1133">Transmembrane helix</keyword>
<name>A8I162_AZOC5</name>
<dbReference type="EMBL" id="AP009384">
    <property type="protein sequence ID" value="BAF87336.1"/>
    <property type="molecule type" value="Genomic_DNA"/>
</dbReference>
<dbReference type="STRING" id="438753.AZC_1338"/>
<evidence type="ECO:0000313" key="3">
    <source>
        <dbReference type="Proteomes" id="UP000000270"/>
    </source>
</evidence>
<sequence>MTPVLNAPRKDGARRLLRRLKVEEMIAIAAIVLAIIALTAQALMAHGALTAHEAPQGATITSAPARIAPSLSGVVTP</sequence>
<proteinExistence type="predicted"/>
<organism evidence="2 3">
    <name type="scientific">Azorhizobium caulinodans (strain ATCC 43989 / DSM 5975 / JCM 20966 / LMG 6465 / NBRC 14845 / NCIMB 13405 / ORS 571)</name>
    <dbReference type="NCBI Taxonomy" id="438753"/>
    <lineage>
        <taxon>Bacteria</taxon>
        <taxon>Pseudomonadati</taxon>
        <taxon>Pseudomonadota</taxon>
        <taxon>Alphaproteobacteria</taxon>
        <taxon>Hyphomicrobiales</taxon>
        <taxon>Xanthobacteraceae</taxon>
        <taxon>Azorhizobium</taxon>
    </lineage>
</organism>
<reference evidence="2 3" key="5">
    <citation type="journal article" date="2010" name="Appl. Environ. Microbiol.">
        <title>phrR-like gene praR of Azorhizobium caulinodans ORS571 is essential for symbiosis with Sesbania rostrata and is involved in expression of reb genes.</title>
        <authorList>
            <person name="Akiba N."/>
            <person name="Aono T."/>
            <person name="Toyazaki H."/>
            <person name="Sato S."/>
            <person name="Oyaizu H."/>
        </authorList>
    </citation>
    <scope>NUCLEOTIDE SEQUENCE [LARGE SCALE GENOMIC DNA]</scope>
    <source>
        <strain evidence="3">ATCC 43989 / DSM 5975 / JCM 20966 / LMG 6465 / NBRC 14845 / NCIMB 13405 / ORS 571</strain>
    </source>
</reference>
<keyword evidence="3" id="KW-1185">Reference proteome</keyword>
<keyword evidence="1" id="KW-0812">Transmembrane</keyword>
<evidence type="ECO:0000313" key="2">
    <source>
        <dbReference type="EMBL" id="BAF87336.1"/>
    </source>
</evidence>
<reference evidence="2 3" key="3">
    <citation type="journal article" date="2008" name="BMC Genomics">
        <title>The genome of the versatile nitrogen fixer Azorhizobium caulinodans ORS571.</title>
        <authorList>
            <person name="Lee KB."/>
            <person name="Backer P.D."/>
            <person name="Aono T."/>
            <person name="Liu CT."/>
            <person name="Suzuki S."/>
            <person name="Suzuki T."/>
            <person name="Kaneko T."/>
            <person name="Yamada M."/>
            <person name="Tabata S."/>
            <person name="Kupfer D.M."/>
            <person name="Najar F.Z."/>
            <person name="Wiley G.B."/>
            <person name="Roe B."/>
            <person name="Binnewies T.T."/>
            <person name="Ussery D.W."/>
            <person name="D'Haeze W."/>
            <person name="Herder J.D."/>
            <person name="Gevers D."/>
            <person name="Vereecke D."/>
            <person name="Holsters M."/>
            <person name="Oyaizu H."/>
        </authorList>
    </citation>
    <scope>NUCLEOTIDE SEQUENCE [LARGE SCALE GENOMIC DNA]</scope>
    <source>
        <strain evidence="3">ATCC 43989 / DSM 5975 / JCM 20966 / LMG 6465 / NBRC 14845 / NCIMB 13405 / ORS 571</strain>
    </source>
</reference>
<reference evidence="2 3" key="6">
    <citation type="journal article" date="2011" name="Appl. Environ. Microbiol.">
        <title>Involvement of the azorhizobial chromosome partition gene (parA) in the onset of bacteroid differentiation during Sesbania rostrata stem nodule development.</title>
        <authorList>
            <person name="Liu CT."/>
            <person name="Lee KB."/>
            <person name="Wang YS."/>
            <person name="Peng MH."/>
            <person name="Lee KT."/>
            <person name="Suzuki S."/>
            <person name="Suzuki T."/>
            <person name="Oyaizu H."/>
        </authorList>
    </citation>
    <scope>NUCLEOTIDE SEQUENCE [LARGE SCALE GENOMIC DNA]</scope>
    <source>
        <strain evidence="3">ATCC 43989 / DSM 5975 / JCM 20966 / LMG 6465 / NBRC 14845 / NCIMB 13405 / ORS 571</strain>
    </source>
</reference>
<dbReference type="Proteomes" id="UP000000270">
    <property type="component" value="Chromosome"/>
</dbReference>
<dbReference type="AlphaFoldDB" id="A8I162"/>
<protein>
    <submittedName>
        <fullName evidence="2">Uncharacterized protein</fullName>
    </submittedName>
</protein>
<keyword evidence="1" id="KW-0472">Membrane</keyword>
<accession>A8I162</accession>
<dbReference type="KEGG" id="azc:AZC_1338"/>
<dbReference type="HOGENOM" id="CLU_2630506_0_0_5"/>
<evidence type="ECO:0000256" key="1">
    <source>
        <dbReference type="SAM" id="Phobius"/>
    </source>
</evidence>
<reference evidence="2 3" key="1">
    <citation type="journal article" date="2007" name="Appl. Environ. Microbiol.">
        <title>Rhizobial factors required for stem nodule maturation and maintenance in Sesbania rostrata-Azorhizobium caulinodans ORS571 symbiosis.</title>
        <authorList>
            <person name="Suzuki S."/>
            <person name="Aono T."/>
            <person name="Lee KB."/>
            <person name="Suzuki T."/>
            <person name="Liu CT."/>
            <person name="Miwa H."/>
            <person name="Wakao S."/>
            <person name="Iki T."/>
            <person name="Oyaizu H."/>
        </authorList>
    </citation>
    <scope>NUCLEOTIDE SEQUENCE [LARGE SCALE GENOMIC DNA]</scope>
    <source>
        <strain evidence="3">ATCC 43989 / DSM 5975 / JCM 20966 / LMG 6465 / NBRC 14845 / NCIMB 13405 / ORS 571</strain>
    </source>
</reference>
<feature type="transmembrane region" description="Helical" evidence="1">
    <location>
        <begin position="25"/>
        <end position="44"/>
    </location>
</feature>
<reference evidence="3" key="2">
    <citation type="submission" date="2007-04" db="EMBL/GenBank/DDBJ databases">
        <title>Complete genome sequence of the nitrogen-fixing bacterium Azorhizobium caulinodans ORS571.</title>
        <authorList>
            <person name="Lee K.B."/>
            <person name="Backer P.D."/>
            <person name="Aono T."/>
            <person name="Liu C.T."/>
            <person name="Suzuki S."/>
            <person name="Suzuki T."/>
            <person name="Kaneko T."/>
            <person name="Yamada M."/>
            <person name="Tabata S."/>
            <person name="Kupfer D.M."/>
            <person name="Najar F.Z."/>
            <person name="Wiley G.B."/>
            <person name="Roe B."/>
            <person name="Binnewies T."/>
            <person name="Ussery D."/>
            <person name="Vereecke D."/>
            <person name="Gevers D."/>
            <person name="Holsters M."/>
            <person name="Oyaizu H."/>
        </authorList>
    </citation>
    <scope>NUCLEOTIDE SEQUENCE [LARGE SCALE GENOMIC DNA]</scope>
    <source>
        <strain evidence="3">ATCC 43989 / DSM 5975 / JCM 20966 / LMG 6465 / NBRC 14845 / NCIMB 13405 / ORS 571</strain>
    </source>
</reference>